<name>A0A4Z2IXT9_9TELE</name>
<dbReference type="AlphaFoldDB" id="A0A4Z2IXT9"/>
<sequence>MATARQQLGGGGNNYLTLICDSWLASNVSRSTTSGNWSLLKTMSRQVFPHAPSPTITNFFLMAAIWGTETNFLLLREKVQALPQRDRPNRAPLGDGQRQITEHIECVGVVGAHGAVQRAPQLA</sequence>
<gene>
    <name evidence="1" type="ORF">EYF80_007475</name>
</gene>
<proteinExistence type="predicted"/>
<evidence type="ECO:0000313" key="2">
    <source>
        <dbReference type="Proteomes" id="UP000314294"/>
    </source>
</evidence>
<dbReference type="Proteomes" id="UP000314294">
    <property type="component" value="Unassembled WGS sequence"/>
</dbReference>
<reference evidence="1 2" key="1">
    <citation type="submission" date="2019-03" db="EMBL/GenBank/DDBJ databases">
        <title>First draft genome of Liparis tanakae, snailfish: a comprehensive survey of snailfish specific genes.</title>
        <authorList>
            <person name="Kim W."/>
            <person name="Song I."/>
            <person name="Jeong J.-H."/>
            <person name="Kim D."/>
            <person name="Kim S."/>
            <person name="Ryu S."/>
            <person name="Song J.Y."/>
            <person name="Lee S.K."/>
        </authorList>
    </citation>
    <scope>NUCLEOTIDE SEQUENCE [LARGE SCALE GENOMIC DNA]</scope>
    <source>
        <tissue evidence="1">Muscle</tissue>
    </source>
</reference>
<organism evidence="1 2">
    <name type="scientific">Liparis tanakae</name>
    <name type="common">Tanaka's snailfish</name>
    <dbReference type="NCBI Taxonomy" id="230148"/>
    <lineage>
        <taxon>Eukaryota</taxon>
        <taxon>Metazoa</taxon>
        <taxon>Chordata</taxon>
        <taxon>Craniata</taxon>
        <taxon>Vertebrata</taxon>
        <taxon>Euteleostomi</taxon>
        <taxon>Actinopterygii</taxon>
        <taxon>Neopterygii</taxon>
        <taxon>Teleostei</taxon>
        <taxon>Neoteleostei</taxon>
        <taxon>Acanthomorphata</taxon>
        <taxon>Eupercaria</taxon>
        <taxon>Perciformes</taxon>
        <taxon>Cottioidei</taxon>
        <taxon>Cottales</taxon>
        <taxon>Liparidae</taxon>
        <taxon>Liparis</taxon>
    </lineage>
</organism>
<accession>A0A4Z2IXT9</accession>
<protein>
    <submittedName>
        <fullName evidence="1">Uncharacterized protein</fullName>
    </submittedName>
</protein>
<dbReference type="EMBL" id="SRLO01000040">
    <property type="protein sequence ID" value="TNN82354.1"/>
    <property type="molecule type" value="Genomic_DNA"/>
</dbReference>
<comment type="caution">
    <text evidence="1">The sequence shown here is derived from an EMBL/GenBank/DDBJ whole genome shotgun (WGS) entry which is preliminary data.</text>
</comment>
<keyword evidence="2" id="KW-1185">Reference proteome</keyword>
<evidence type="ECO:0000313" key="1">
    <source>
        <dbReference type="EMBL" id="TNN82354.1"/>
    </source>
</evidence>